<gene>
    <name evidence="3" type="ORF">CHIRRI_LOCUS14671</name>
</gene>
<dbReference type="EMBL" id="OU895880">
    <property type="protein sequence ID" value="CAG9811864.1"/>
    <property type="molecule type" value="Genomic_DNA"/>
</dbReference>
<accession>A0A9N9S7Q1</accession>
<organism evidence="3 4">
    <name type="scientific">Chironomus riparius</name>
    <dbReference type="NCBI Taxonomy" id="315576"/>
    <lineage>
        <taxon>Eukaryota</taxon>
        <taxon>Metazoa</taxon>
        <taxon>Ecdysozoa</taxon>
        <taxon>Arthropoda</taxon>
        <taxon>Hexapoda</taxon>
        <taxon>Insecta</taxon>
        <taxon>Pterygota</taxon>
        <taxon>Neoptera</taxon>
        <taxon>Endopterygota</taxon>
        <taxon>Diptera</taxon>
        <taxon>Nematocera</taxon>
        <taxon>Chironomoidea</taxon>
        <taxon>Chironomidae</taxon>
        <taxon>Chironominae</taxon>
        <taxon>Chironomus</taxon>
    </lineage>
</organism>
<name>A0A9N9S7Q1_9DIPT</name>
<dbReference type="AlphaFoldDB" id="A0A9N9S7Q1"/>
<dbReference type="GO" id="GO:0008010">
    <property type="term" value="F:structural constituent of chitin-based larval cuticle"/>
    <property type="evidence" value="ECO:0007669"/>
    <property type="project" value="TreeGrafter"/>
</dbReference>
<dbReference type="InterPro" id="IPR031311">
    <property type="entry name" value="CHIT_BIND_RR_consensus"/>
</dbReference>
<evidence type="ECO:0000313" key="4">
    <source>
        <dbReference type="Proteomes" id="UP001153620"/>
    </source>
</evidence>
<reference evidence="3" key="1">
    <citation type="submission" date="2022-01" db="EMBL/GenBank/DDBJ databases">
        <authorList>
            <person name="King R."/>
        </authorList>
    </citation>
    <scope>NUCLEOTIDE SEQUENCE</scope>
</reference>
<dbReference type="PANTHER" id="PTHR10380:SF192">
    <property type="entry name" value="GEO02312P1"/>
    <property type="match status" value="1"/>
</dbReference>
<dbReference type="InterPro" id="IPR050468">
    <property type="entry name" value="Cuticle_Struct_Prot"/>
</dbReference>
<keyword evidence="1" id="KW-0193">Cuticle</keyword>
<protein>
    <submittedName>
        <fullName evidence="3">Uncharacterized protein</fullName>
    </submittedName>
</protein>
<dbReference type="InterPro" id="IPR000618">
    <property type="entry name" value="Insect_cuticle"/>
</dbReference>
<dbReference type="PRINTS" id="PR00947">
    <property type="entry name" value="CUTICLE"/>
</dbReference>
<reference evidence="3" key="2">
    <citation type="submission" date="2022-10" db="EMBL/GenBank/DDBJ databases">
        <authorList>
            <consortium name="ENA_rothamsted_submissions"/>
            <consortium name="culmorum"/>
            <person name="King R."/>
        </authorList>
    </citation>
    <scope>NUCLEOTIDE SEQUENCE</scope>
</reference>
<dbReference type="Proteomes" id="UP001153620">
    <property type="component" value="Chromosome 4"/>
</dbReference>
<dbReference type="Pfam" id="PF00379">
    <property type="entry name" value="Chitin_bind_4"/>
    <property type="match status" value="1"/>
</dbReference>
<keyword evidence="4" id="KW-1185">Reference proteome</keyword>
<dbReference type="PANTHER" id="PTHR10380">
    <property type="entry name" value="CUTICLE PROTEIN"/>
    <property type="match status" value="1"/>
</dbReference>
<proteinExistence type="predicted"/>
<evidence type="ECO:0000256" key="1">
    <source>
        <dbReference type="ARBA" id="ARBA00022460"/>
    </source>
</evidence>
<dbReference type="OrthoDB" id="7255276at2759"/>
<evidence type="ECO:0000313" key="3">
    <source>
        <dbReference type="EMBL" id="CAG9811864.1"/>
    </source>
</evidence>
<evidence type="ECO:0000256" key="2">
    <source>
        <dbReference type="SAM" id="SignalP"/>
    </source>
</evidence>
<keyword evidence="2" id="KW-0732">Signal</keyword>
<feature type="chain" id="PRO_5040508325" evidence="2">
    <location>
        <begin position="17"/>
        <end position="108"/>
    </location>
</feature>
<dbReference type="PROSITE" id="PS00233">
    <property type="entry name" value="CHIT_BIND_RR_1"/>
    <property type="match status" value="1"/>
</dbReference>
<dbReference type="GO" id="GO:0062129">
    <property type="term" value="C:chitin-based extracellular matrix"/>
    <property type="evidence" value="ECO:0007669"/>
    <property type="project" value="TreeGrafter"/>
</dbReference>
<sequence length="108" mass="11608">MKFAVVLFAVIAVAAAAPPKNNPSDDVQILKEYNDISASSYKFGFEQSDGSKRDETGEVKLIGENEGVVMRGSYEYIGPDGNTYRVDYVADENGFQPTGAHLVGIAGK</sequence>
<feature type="signal peptide" evidence="2">
    <location>
        <begin position="1"/>
        <end position="16"/>
    </location>
</feature>